<organism evidence="2 3">
    <name type="scientific">Mycena belliarum</name>
    <dbReference type="NCBI Taxonomy" id="1033014"/>
    <lineage>
        <taxon>Eukaryota</taxon>
        <taxon>Fungi</taxon>
        <taxon>Dikarya</taxon>
        <taxon>Basidiomycota</taxon>
        <taxon>Agaricomycotina</taxon>
        <taxon>Agaricomycetes</taxon>
        <taxon>Agaricomycetidae</taxon>
        <taxon>Agaricales</taxon>
        <taxon>Marasmiineae</taxon>
        <taxon>Mycenaceae</taxon>
        <taxon>Mycena</taxon>
    </lineage>
</organism>
<protein>
    <submittedName>
        <fullName evidence="2">Uncharacterized protein</fullName>
    </submittedName>
</protein>
<reference evidence="2" key="1">
    <citation type="submission" date="2023-03" db="EMBL/GenBank/DDBJ databases">
        <title>Massive genome expansion in bonnet fungi (Mycena s.s.) driven by repeated elements and novel gene families across ecological guilds.</title>
        <authorList>
            <consortium name="Lawrence Berkeley National Laboratory"/>
            <person name="Harder C.B."/>
            <person name="Miyauchi S."/>
            <person name="Viragh M."/>
            <person name="Kuo A."/>
            <person name="Thoen E."/>
            <person name="Andreopoulos B."/>
            <person name="Lu D."/>
            <person name="Skrede I."/>
            <person name="Drula E."/>
            <person name="Henrissat B."/>
            <person name="Morin E."/>
            <person name="Kohler A."/>
            <person name="Barry K."/>
            <person name="LaButti K."/>
            <person name="Morin E."/>
            <person name="Salamov A."/>
            <person name="Lipzen A."/>
            <person name="Mereny Z."/>
            <person name="Hegedus B."/>
            <person name="Baldrian P."/>
            <person name="Stursova M."/>
            <person name="Weitz H."/>
            <person name="Taylor A."/>
            <person name="Grigoriev I.V."/>
            <person name="Nagy L.G."/>
            <person name="Martin F."/>
            <person name="Kauserud H."/>
        </authorList>
    </citation>
    <scope>NUCLEOTIDE SEQUENCE</scope>
    <source>
        <strain evidence="2">CBHHK173m</strain>
    </source>
</reference>
<sequence length="361" mass="38368">MRSHGDAPLLTSPALPPFPSPPPHPGNRVEAPDDRSEQEAVVRRNPPLVPSNPERASESATCRHANPVPPALPKSLVCGYEAPPRPSPRRPPSDLAYSQRGNPPLASPHRLAPSPRECRPVGLPARAAARSGPLLEPPARTLARRIRAAQVHAARSPAPPFVSRLADVARAGSYPIRKDGLVSRCALHAACYYYTSPTYSAESRCRAACVSPPFRAREFTAAAPAVSRTARADVGVGSGPMQPAAPCFWTRVVSRWAAFSSQRRASRPSPPSLVATSAAPLVSPPRLRARIRLFRPARAAVDVESGLYGLMQPAAGLGSLGIALGLRAGASASRLRFSRLAYRVMKVTGWLLIGGPGGLDW</sequence>
<evidence type="ECO:0000313" key="3">
    <source>
        <dbReference type="Proteomes" id="UP001222325"/>
    </source>
</evidence>
<dbReference type="AlphaFoldDB" id="A0AAD6XNG8"/>
<feature type="region of interest" description="Disordered" evidence="1">
    <location>
        <begin position="1"/>
        <end position="119"/>
    </location>
</feature>
<gene>
    <name evidence="2" type="ORF">B0H15DRAFT_1024193</name>
</gene>
<keyword evidence="3" id="KW-1185">Reference proteome</keyword>
<name>A0AAD6XNG8_9AGAR</name>
<evidence type="ECO:0000256" key="1">
    <source>
        <dbReference type="SAM" id="MobiDB-lite"/>
    </source>
</evidence>
<feature type="compositionally biased region" description="Pro residues" evidence="1">
    <location>
        <begin position="14"/>
        <end position="25"/>
    </location>
</feature>
<proteinExistence type="predicted"/>
<feature type="compositionally biased region" description="Basic and acidic residues" evidence="1">
    <location>
        <begin position="30"/>
        <end position="42"/>
    </location>
</feature>
<accession>A0AAD6XNG8</accession>
<comment type="caution">
    <text evidence="2">The sequence shown here is derived from an EMBL/GenBank/DDBJ whole genome shotgun (WGS) entry which is preliminary data.</text>
</comment>
<dbReference type="Proteomes" id="UP001222325">
    <property type="component" value="Unassembled WGS sequence"/>
</dbReference>
<evidence type="ECO:0000313" key="2">
    <source>
        <dbReference type="EMBL" id="KAJ7083375.1"/>
    </source>
</evidence>
<dbReference type="EMBL" id="JARJCN010000041">
    <property type="protein sequence ID" value="KAJ7083375.1"/>
    <property type="molecule type" value="Genomic_DNA"/>
</dbReference>